<evidence type="ECO:0000259" key="2">
    <source>
        <dbReference type="Pfam" id="PF25545"/>
    </source>
</evidence>
<dbReference type="InParanoid" id="A0A2T3B0K5"/>
<gene>
    <name evidence="3" type="ORF">M430DRAFT_250370</name>
</gene>
<dbReference type="AlphaFoldDB" id="A0A2T3B0K5"/>
<accession>A0A2T3B0K5</accession>
<feature type="region of interest" description="Disordered" evidence="1">
    <location>
        <begin position="1"/>
        <end position="51"/>
    </location>
</feature>
<protein>
    <recommendedName>
        <fullName evidence="2">DUF7924 domain-containing protein</fullName>
    </recommendedName>
</protein>
<evidence type="ECO:0000313" key="3">
    <source>
        <dbReference type="EMBL" id="PSS16931.1"/>
    </source>
</evidence>
<keyword evidence="4" id="KW-1185">Reference proteome</keyword>
<evidence type="ECO:0000256" key="1">
    <source>
        <dbReference type="SAM" id="MobiDB-lite"/>
    </source>
</evidence>
<reference evidence="3 4" key="1">
    <citation type="journal article" date="2018" name="New Phytol.">
        <title>Comparative genomics and transcriptomics depict ericoid mycorrhizal fungi as versatile saprotrophs and plant mutualists.</title>
        <authorList>
            <person name="Martino E."/>
            <person name="Morin E."/>
            <person name="Grelet G.A."/>
            <person name="Kuo A."/>
            <person name="Kohler A."/>
            <person name="Daghino S."/>
            <person name="Barry K.W."/>
            <person name="Cichocki N."/>
            <person name="Clum A."/>
            <person name="Dockter R.B."/>
            <person name="Hainaut M."/>
            <person name="Kuo R.C."/>
            <person name="LaButti K."/>
            <person name="Lindahl B.D."/>
            <person name="Lindquist E.A."/>
            <person name="Lipzen A."/>
            <person name="Khouja H.R."/>
            <person name="Magnuson J."/>
            <person name="Murat C."/>
            <person name="Ohm R.A."/>
            <person name="Singer S.W."/>
            <person name="Spatafora J.W."/>
            <person name="Wang M."/>
            <person name="Veneault-Fourrey C."/>
            <person name="Henrissat B."/>
            <person name="Grigoriev I.V."/>
            <person name="Martin F.M."/>
            <person name="Perotto S."/>
        </authorList>
    </citation>
    <scope>NUCLEOTIDE SEQUENCE [LARGE SCALE GENOMIC DNA]</scope>
    <source>
        <strain evidence="3 4">ATCC 22711</strain>
    </source>
</reference>
<dbReference type="GeneID" id="36573264"/>
<name>A0A2T3B0K5_AMORE</name>
<feature type="compositionally biased region" description="Basic residues" evidence="1">
    <location>
        <begin position="9"/>
        <end position="20"/>
    </location>
</feature>
<dbReference type="Pfam" id="PF25545">
    <property type="entry name" value="DUF7924"/>
    <property type="match status" value="1"/>
</dbReference>
<feature type="domain" description="DUF7924" evidence="2">
    <location>
        <begin position="130"/>
        <end position="243"/>
    </location>
</feature>
<sequence>MKLLEKMGGRGRKSAGRKSTGRSSSTATTTTDKDFGPQLQRNNIVHAASDARAPDDVAYVRELLDQPRESEPPDPSAYKEYLTITEDHENELAVEISAYPLLSKRTAGRGISGYFQRPNHAWSAVDNHLTTRLSDAQPDIVESYRKTDYPPRAVEALSADLAPSSYNEAMPAYAVEFKSSNGDTKEAKLQCAYDGALMTEGARAKHKYLSKSDDNFYGKTQALTVAFNGEILNFYGHHAVRIPTPSHPTTYDLAGNGRGNAEAATETATAVEYHQYLLNCDNPRASFENFQTAYRHTRNAQDIGYQWATKRKDALWAYANTENTQTSPNVLISLQQTSNDSVALLSATPDEDNCDAYDDGVHPTDQLLRECRRSSAANNEDFSVPILTADNGDASPDALIHNPITPPQSSKNVSLPLEPQQLSGSVVIEAREEVGSNVHGHRKTRRVRVRTASTVEVDTKSNARRSRRKH</sequence>
<dbReference type="Proteomes" id="UP000241818">
    <property type="component" value="Unassembled WGS sequence"/>
</dbReference>
<dbReference type="EMBL" id="KZ679012">
    <property type="protein sequence ID" value="PSS16931.1"/>
    <property type="molecule type" value="Genomic_DNA"/>
</dbReference>
<evidence type="ECO:0000313" key="4">
    <source>
        <dbReference type="Proteomes" id="UP000241818"/>
    </source>
</evidence>
<feature type="region of interest" description="Disordered" evidence="1">
    <location>
        <begin position="449"/>
        <end position="470"/>
    </location>
</feature>
<dbReference type="InterPro" id="IPR057684">
    <property type="entry name" value="DUF7924"/>
</dbReference>
<organism evidence="3 4">
    <name type="scientific">Amorphotheca resinae ATCC 22711</name>
    <dbReference type="NCBI Taxonomy" id="857342"/>
    <lineage>
        <taxon>Eukaryota</taxon>
        <taxon>Fungi</taxon>
        <taxon>Dikarya</taxon>
        <taxon>Ascomycota</taxon>
        <taxon>Pezizomycotina</taxon>
        <taxon>Leotiomycetes</taxon>
        <taxon>Helotiales</taxon>
        <taxon>Amorphothecaceae</taxon>
        <taxon>Amorphotheca</taxon>
    </lineage>
</organism>
<dbReference type="RefSeq" id="XP_024720439.1">
    <property type="nucleotide sequence ID" value="XM_024865183.1"/>
</dbReference>
<feature type="compositionally biased region" description="Low complexity" evidence="1">
    <location>
        <begin position="21"/>
        <end position="30"/>
    </location>
</feature>
<dbReference type="STRING" id="857342.A0A2T3B0K5"/>
<proteinExistence type="predicted"/>
<dbReference type="OrthoDB" id="5424149at2759"/>